<feature type="compositionally biased region" description="Polar residues" evidence="1">
    <location>
        <begin position="146"/>
        <end position="155"/>
    </location>
</feature>
<name>A0ABP0Y0X8_9ROSI</name>
<sequence>MEEALLGCLRNKFYLNDHKTGCRKFIDSSCSGQMSLPIEQQSPPASGMQQNYGGHPGSGSVGPVIGVLVVIIVFAVIAVVVGRLCSGRSIMGYGHFDLESWAETKCSSCIDGRISPPPPRVVSAAASLPAGTMAVRTQQETKQEEPASQNPPANA</sequence>
<keyword evidence="2" id="KW-1133">Transmembrane helix</keyword>
<reference evidence="3 4" key="1">
    <citation type="submission" date="2024-03" db="EMBL/GenBank/DDBJ databases">
        <authorList>
            <person name="Gkanogiannis A."/>
            <person name="Becerra Lopez-Lavalle L."/>
        </authorList>
    </citation>
    <scope>NUCLEOTIDE SEQUENCE [LARGE SCALE GENOMIC DNA]</scope>
</reference>
<keyword evidence="2" id="KW-0472">Membrane</keyword>
<proteinExistence type="predicted"/>
<evidence type="ECO:0000256" key="1">
    <source>
        <dbReference type="SAM" id="MobiDB-lite"/>
    </source>
</evidence>
<dbReference type="EMBL" id="OZ021745">
    <property type="protein sequence ID" value="CAK9312605.1"/>
    <property type="molecule type" value="Genomic_DNA"/>
</dbReference>
<dbReference type="Proteomes" id="UP001642487">
    <property type="component" value="Chromosome 11"/>
</dbReference>
<feature type="region of interest" description="Disordered" evidence="1">
    <location>
        <begin position="132"/>
        <end position="155"/>
    </location>
</feature>
<dbReference type="PANTHER" id="PTHR33429">
    <property type="entry name" value="OS02G0708000 PROTEIN-RELATED"/>
    <property type="match status" value="1"/>
</dbReference>
<evidence type="ECO:0000313" key="3">
    <source>
        <dbReference type="EMBL" id="CAK9312605.1"/>
    </source>
</evidence>
<organism evidence="3 4">
    <name type="scientific">Citrullus colocynthis</name>
    <name type="common">colocynth</name>
    <dbReference type="NCBI Taxonomy" id="252529"/>
    <lineage>
        <taxon>Eukaryota</taxon>
        <taxon>Viridiplantae</taxon>
        <taxon>Streptophyta</taxon>
        <taxon>Embryophyta</taxon>
        <taxon>Tracheophyta</taxon>
        <taxon>Spermatophyta</taxon>
        <taxon>Magnoliopsida</taxon>
        <taxon>eudicotyledons</taxon>
        <taxon>Gunneridae</taxon>
        <taxon>Pentapetalae</taxon>
        <taxon>rosids</taxon>
        <taxon>fabids</taxon>
        <taxon>Cucurbitales</taxon>
        <taxon>Cucurbitaceae</taxon>
        <taxon>Benincaseae</taxon>
        <taxon>Citrullus</taxon>
    </lineage>
</organism>
<evidence type="ECO:0000256" key="2">
    <source>
        <dbReference type="SAM" id="Phobius"/>
    </source>
</evidence>
<keyword evidence="4" id="KW-1185">Reference proteome</keyword>
<keyword evidence="2" id="KW-0812">Transmembrane</keyword>
<feature type="transmembrane region" description="Helical" evidence="2">
    <location>
        <begin position="61"/>
        <end position="81"/>
    </location>
</feature>
<evidence type="ECO:0000313" key="4">
    <source>
        <dbReference type="Proteomes" id="UP001642487"/>
    </source>
</evidence>
<gene>
    <name evidence="3" type="ORF">CITCOLO1_LOCUS4299</name>
</gene>
<dbReference type="PANTHER" id="PTHR33429:SF2">
    <property type="entry name" value="OS01G0888850 PROTEIN"/>
    <property type="match status" value="1"/>
</dbReference>
<accession>A0ABP0Y0X8</accession>
<protein>
    <submittedName>
        <fullName evidence="3">Uncharacterized protein</fullName>
    </submittedName>
</protein>